<feature type="transmembrane region" description="Helical" evidence="6">
    <location>
        <begin position="12"/>
        <end position="34"/>
    </location>
</feature>
<name>A0A9W5RZ10_9BACL</name>
<organism evidence="8 9">
    <name type="scientific">Paenibacillus darwinianus</name>
    <dbReference type="NCBI Taxonomy" id="1380763"/>
    <lineage>
        <taxon>Bacteria</taxon>
        <taxon>Bacillati</taxon>
        <taxon>Bacillota</taxon>
        <taxon>Bacilli</taxon>
        <taxon>Bacillales</taxon>
        <taxon>Paenibacillaceae</taxon>
        <taxon>Paenibacillus</taxon>
    </lineage>
</organism>
<keyword evidence="3 6" id="KW-0812">Transmembrane</keyword>
<dbReference type="Proteomes" id="UP000053750">
    <property type="component" value="Unassembled WGS sequence"/>
</dbReference>
<dbReference type="RefSeq" id="WP_036585245.1">
    <property type="nucleotide sequence ID" value="NZ_KK082181.1"/>
</dbReference>
<dbReference type="InterPro" id="IPR051461">
    <property type="entry name" value="UPF0750_membrane"/>
</dbReference>
<dbReference type="PIRSF" id="PIRSF006483">
    <property type="entry name" value="Membrane_protein_YitT"/>
    <property type="match status" value="1"/>
</dbReference>
<feature type="transmembrane region" description="Helical" evidence="6">
    <location>
        <begin position="104"/>
        <end position="125"/>
    </location>
</feature>
<protein>
    <recommendedName>
        <fullName evidence="7">DUF2179 domain-containing protein</fullName>
    </recommendedName>
</protein>
<dbReference type="InterPro" id="IPR019264">
    <property type="entry name" value="DUF2179"/>
</dbReference>
<evidence type="ECO:0000256" key="1">
    <source>
        <dbReference type="ARBA" id="ARBA00004651"/>
    </source>
</evidence>
<feature type="transmembrane region" description="Helical" evidence="6">
    <location>
        <begin position="146"/>
        <end position="164"/>
    </location>
</feature>
<evidence type="ECO:0000256" key="3">
    <source>
        <dbReference type="ARBA" id="ARBA00022692"/>
    </source>
</evidence>
<reference evidence="8 9" key="1">
    <citation type="submission" date="2014-02" db="EMBL/GenBank/DDBJ databases">
        <title>Genome sequence of Paenibacillus darwinianus reveals adaptive mechanisms for survival in Antarctic soils.</title>
        <authorList>
            <person name="Dsouza M."/>
            <person name="Taylor M.W."/>
            <person name="Turner S.J."/>
            <person name="Aislabie J."/>
        </authorList>
    </citation>
    <scope>NUCLEOTIDE SEQUENCE [LARGE SCALE GENOMIC DNA]</scope>
    <source>
        <strain evidence="8 9">CE1</strain>
    </source>
</reference>
<evidence type="ECO:0000256" key="6">
    <source>
        <dbReference type="SAM" id="Phobius"/>
    </source>
</evidence>
<evidence type="ECO:0000256" key="2">
    <source>
        <dbReference type="ARBA" id="ARBA00022475"/>
    </source>
</evidence>
<dbReference type="Gene3D" id="3.30.70.120">
    <property type="match status" value="1"/>
</dbReference>
<gene>
    <name evidence="8" type="ORF">BG53_08010</name>
</gene>
<dbReference type="Pfam" id="PF02588">
    <property type="entry name" value="YitT_membrane"/>
    <property type="match status" value="1"/>
</dbReference>
<dbReference type="AlphaFoldDB" id="A0A9W5RZ10"/>
<evidence type="ECO:0000313" key="8">
    <source>
        <dbReference type="EMBL" id="EXX85607.1"/>
    </source>
</evidence>
<accession>A0A9W5RZ10</accession>
<feature type="transmembrane region" description="Helical" evidence="6">
    <location>
        <begin position="79"/>
        <end position="98"/>
    </location>
</feature>
<comment type="subcellular location">
    <subcellularLocation>
        <location evidence="1">Cell membrane</location>
        <topology evidence="1">Multi-pass membrane protein</topology>
    </subcellularLocation>
</comment>
<dbReference type="OrthoDB" id="2417289at2"/>
<sequence length="275" mass="29883">MNALRSAGSLAGLTVGAFLIAFGFNLLLIPHQLLSGGLSGVAMMLAYATGRPVSLLYFALNVPVLIWGWFVLGRPFVLWSIYSVTAATFLMQLIPVSPLVTDPILGAVFGGVVFGFGSGFSLRFGGSSGGFDVIASIVTRKRDIPVGMLLFLLNGAVIGALALQSGDWDIVLYSMLSIFTAGKVIDLVHIRHVKVTAFIITRETEKLLDKLLKLERGVTVIRTRGAYDRTEKDMLMTVTTRYELAALRRTVRTLDPKAFVNIVETVGIIGEFRRI</sequence>
<comment type="caution">
    <text evidence="8">The sequence shown here is derived from an EMBL/GenBank/DDBJ whole genome shotgun (WGS) entry which is preliminary data.</text>
</comment>
<dbReference type="CDD" id="cd16380">
    <property type="entry name" value="YitT_C"/>
    <property type="match status" value="1"/>
</dbReference>
<keyword evidence="2" id="KW-1003">Cell membrane</keyword>
<dbReference type="InterPro" id="IPR003740">
    <property type="entry name" value="YitT"/>
</dbReference>
<dbReference type="PANTHER" id="PTHR33545:SF5">
    <property type="entry name" value="UPF0750 MEMBRANE PROTEIN YITT"/>
    <property type="match status" value="1"/>
</dbReference>
<feature type="transmembrane region" description="Helical" evidence="6">
    <location>
        <begin position="54"/>
        <end position="72"/>
    </location>
</feature>
<dbReference type="PANTHER" id="PTHR33545">
    <property type="entry name" value="UPF0750 MEMBRANE PROTEIN YITT-RELATED"/>
    <property type="match status" value="1"/>
</dbReference>
<feature type="domain" description="DUF2179" evidence="7">
    <location>
        <begin position="216"/>
        <end position="270"/>
    </location>
</feature>
<dbReference type="GO" id="GO:0005886">
    <property type="term" value="C:plasma membrane"/>
    <property type="evidence" value="ECO:0007669"/>
    <property type="project" value="UniProtKB-SubCell"/>
</dbReference>
<proteinExistence type="predicted"/>
<keyword evidence="4 6" id="KW-1133">Transmembrane helix</keyword>
<dbReference type="EMBL" id="JFHU01000218">
    <property type="protein sequence ID" value="EXX85607.1"/>
    <property type="molecule type" value="Genomic_DNA"/>
</dbReference>
<dbReference type="InterPro" id="IPR015867">
    <property type="entry name" value="N-reg_PII/ATP_PRibTrfase_C"/>
</dbReference>
<keyword evidence="5 6" id="KW-0472">Membrane</keyword>
<evidence type="ECO:0000256" key="5">
    <source>
        <dbReference type="ARBA" id="ARBA00023136"/>
    </source>
</evidence>
<evidence type="ECO:0000256" key="4">
    <source>
        <dbReference type="ARBA" id="ARBA00022989"/>
    </source>
</evidence>
<dbReference type="Pfam" id="PF10035">
    <property type="entry name" value="DUF2179"/>
    <property type="match status" value="1"/>
</dbReference>
<keyword evidence="9" id="KW-1185">Reference proteome</keyword>
<evidence type="ECO:0000259" key="7">
    <source>
        <dbReference type="Pfam" id="PF10035"/>
    </source>
</evidence>
<evidence type="ECO:0000313" key="9">
    <source>
        <dbReference type="Proteomes" id="UP000053750"/>
    </source>
</evidence>